<accession>A0ABR3MV24</accession>
<name>A0ABR3MV24_9TELE</name>
<comment type="caution">
    <text evidence="1">The sequence shown here is derived from an EMBL/GenBank/DDBJ whole genome shotgun (WGS) entry which is preliminary data.</text>
</comment>
<reference evidence="1 2" key="1">
    <citation type="submission" date="2023-09" db="EMBL/GenBank/DDBJ databases">
        <authorList>
            <person name="Wang M."/>
        </authorList>
    </citation>
    <scope>NUCLEOTIDE SEQUENCE [LARGE SCALE GENOMIC DNA]</scope>
    <source>
        <strain evidence="1">GT-2023</strain>
        <tissue evidence="1">Liver</tissue>
    </source>
</reference>
<evidence type="ECO:0000313" key="2">
    <source>
        <dbReference type="Proteomes" id="UP001558613"/>
    </source>
</evidence>
<dbReference type="PANTHER" id="PTHR47027">
    <property type="entry name" value="REVERSE TRANSCRIPTASE DOMAIN-CONTAINING PROTEIN"/>
    <property type="match status" value="1"/>
</dbReference>
<gene>
    <name evidence="1" type="ORF">QQF64_033856</name>
</gene>
<dbReference type="PANTHER" id="PTHR47027:SF24">
    <property type="entry name" value="RIBONUCLEASE H"/>
    <property type="match status" value="1"/>
</dbReference>
<keyword evidence="2" id="KW-1185">Reference proteome</keyword>
<proteinExistence type="predicted"/>
<protein>
    <recommendedName>
        <fullName evidence="3">Reverse transcriptase domain-containing protein</fullName>
    </recommendedName>
</protein>
<evidence type="ECO:0008006" key="3">
    <source>
        <dbReference type="Google" id="ProtNLM"/>
    </source>
</evidence>
<dbReference type="EMBL" id="JAYMGO010000009">
    <property type="protein sequence ID" value="KAL1268493.1"/>
    <property type="molecule type" value="Genomic_DNA"/>
</dbReference>
<organism evidence="1 2">
    <name type="scientific">Cirrhinus molitorella</name>
    <name type="common">mud carp</name>
    <dbReference type="NCBI Taxonomy" id="172907"/>
    <lineage>
        <taxon>Eukaryota</taxon>
        <taxon>Metazoa</taxon>
        <taxon>Chordata</taxon>
        <taxon>Craniata</taxon>
        <taxon>Vertebrata</taxon>
        <taxon>Euteleostomi</taxon>
        <taxon>Actinopterygii</taxon>
        <taxon>Neopterygii</taxon>
        <taxon>Teleostei</taxon>
        <taxon>Ostariophysi</taxon>
        <taxon>Cypriniformes</taxon>
        <taxon>Cyprinidae</taxon>
        <taxon>Labeoninae</taxon>
        <taxon>Labeonini</taxon>
        <taxon>Cirrhinus</taxon>
    </lineage>
</organism>
<evidence type="ECO:0000313" key="1">
    <source>
        <dbReference type="EMBL" id="KAL1268493.1"/>
    </source>
</evidence>
<dbReference type="Proteomes" id="UP001558613">
    <property type="component" value="Unassembled WGS sequence"/>
</dbReference>
<sequence>MAIAEDREKFWQAEAKHLESTANNNNMSRVFSLLRQARNGQRIKTALVKDSDGNIIMTEANCLKCWKEHFSLLFQYNTTPADPTILVAANAAAPSDACSTDPVTPVEVRAALKKLNNRKAPSICAITAEMLKSGGDSIVDLLTHIFNQDLAHTCSPSHQKQPPSPAETLTGFPSPVAFASYHLTDLEYADDTILLSTSYSQLRDALDVYREESEKLGLYVSWTKAKFMHVGDGPDPPPLRFGDNIVEPVKNFVYLGSTVTDNGDLKPEILRSRALAASALQSLWRHQTISRKTKLRIYNSTVLSILLSGSGTWPLNKTLAARTDGFDSRALRTIENISESLTRRLEPAHASPEYLAWLHNAAPTGLVMSSVSLLTIRQKPSSSLTRGLETTTRQAPYPLA</sequence>